<evidence type="ECO:0000256" key="1">
    <source>
        <dbReference type="ARBA" id="ARBA00022448"/>
    </source>
</evidence>
<keyword evidence="5" id="KW-1278">Translocase</keyword>
<dbReference type="InterPro" id="IPR017911">
    <property type="entry name" value="MacB-like_ATP-bd"/>
</dbReference>
<dbReference type="SMART" id="SM00382">
    <property type="entry name" value="AAA"/>
    <property type="match status" value="1"/>
</dbReference>
<dbReference type="PROSITE" id="PS00211">
    <property type="entry name" value="ABC_TRANSPORTER_1"/>
    <property type="match status" value="1"/>
</dbReference>
<comment type="caution">
    <text evidence="8">The sequence shown here is derived from an EMBL/GenBank/DDBJ whole genome shotgun (WGS) entry which is preliminary data.</text>
</comment>
<sequence>MIEIKNVYKTYTSGPQAVEVLKGIDLVIRKAEVVTIVGPSGVGKSTLLHIMGALDVPTEGQVVIGGKEVQNLQNDSLAKFRNKAVGFVFQFHHLLPEFTAFENVIIPSMMHEPLNREKEEYARFLLNEVGLSHRLEHKPSELSGGEQQRVAVARALMNKPMVLLADEPTGNLDNHNSEMLYNLLLELNQKLSQTLVIVTHDQHMTDRAHRIIRLDDGRVAGEKRNVSN</sequence>
<evidence type="ECO:0000256" key="4">
    <source>
        <dbReference type="ARBA" id="ARBA00022840"/>
    </source>
</evidence>
<gene>
    <name evidence="8" type="ORF">ENK44_07945</name>
</gene>
<dbReference type="GO" id="GO:0005886">
    <property type="term" value="C:plasma membrane"/>
    <property type="evidence" value="ECO:0007669"/>
    <property type="project" value="TreeGrafter"/>
</dbReference>
<dbReference type="InterPro" id="IPR017871">
    <property type="entry name" value="ABC_transporter-like_CS"/>
</dbReference>
<organism evidence="8">
    <name type="scientific">Caldithrix abyssi</name>
    <dbReference type="NCBI Taxonomy" id="187145"/>
    <lineage>
        <taxon>Bacteria</taxon>
        <taxon>Pseudomonadati</taxon>
        <taxon>Calditrichota</taxon>
        <taxon>Calditrichia</taxon>
        <taxon>Calditrichales</taxon>
        <taxon>Calditrichaceae</taxon>
        <taxon>Caldithrix</taxon>
    </lineage>
</organism>
<dbReference type="PANTHER" id="PTHR24220:SF86">
    <property type="entry name" value="ABC TRANSPORTER ABCH.1"/>
    <property type="match status" value="1"/>
</dbReference>
<evidence type="ECO:0000313" key="8">
    <source>
        <dbReference type="EMBL" id="HGY55615.1"/>
    </source>
</evidence>
<dbReference type="InterPro" id="IPR015854">
    <property type="entry name" value="ABC_transpr_LolD-like"/>
</dbReference>
<dbReference type="CDD" id="cd03255">
    <property type="entry name" value="ABC_MJ0796_LolCDE_FtsE"/>
    <property type="match status" value="1"/>
</dbReference>
<proteinExistence type="predicted"/>
<dbReference type="EMBL" id="DRQG01000074">
    <property type="protein sequence ID" value="HGY55615.1"/>
    <property type="molecule type" value="Genomic_DNA"/>
</dbReference>
<accession>A0A7V4U066</accession>
<name>A0A7V4U066_CALAY</name>
<evidence type="ECO:0000256" key="6">
    <source>
        <dbReference type="ARBA" id="ARBA00023136"/>
    </source>
</evidence>
<keyword evidence="3" id="KW-0547">Nucleotide-binding</keyword>
<dbReference type="GO" id="GO:0016887">
    <property type="term" value="F:ATP hydrolysis activity"/>
    <property type="evidence" value="ECO:0007669"/>
    <property type="project" value="InterPro"/>
</dbReference>
<reference evidence="8" key="1">
    <citation type="journal article" date="2020" name="mSystems">
        <title>Genome- and Community-Level Interaction Insights into Carbon Utilization and Element Cycling Functions of Hydrothermarchaeota in Hydrothermal Sediment.</title>
        <authorList>
            <person name="Zhou Z."/>
            <person name="Liu Y."/>
            <person name="Xu W."/>
            <person name="Pan J."/>
            <person name="Luo Z.H."/>
            <person name="Li M."/>
        </authorList>
    </citation>
    <scope>NUCLEOTIDE SEQUENCE [LARGE SCALE GENOMIC DNA]</scope>
    <source>
        <strain evidence="8">HyVt-577</strain>
    </source>
</reference>
<dbReference type="GO" id="GO:0022857">
    <property type="term" value="F:transmembrane transporter activity"/>
    <property type="evidence" value="ECO:0007669"/>
    <property type="project" value="TreeGrafter"/>
</dbReference>
<dbReference type="PROSITE" id="PS50893">
    <property type="entry name" value="ABC_TRANSPORTER_2"/>
    <property type="match status" value="1"/>
</dbReference>
<dbReference type="GO" id="GO:0089705">
    <property type="term" value="P:protein localization to outer membrane"/>
    <property type="evidence" value="ECO:0007669"/>
    <property type="project" value="UniProtKB-ARBA"/>
</dbReference>
<dbReference type="GO" id="GO:0044874">
    <property type="term" value="P:lipoprotein localization to outer membrane"/>
    <property type="evidence" value="ECO:0007669"/>
    <property type="project" value="UniProtKB-ARBA"/>
</dbReference>
<evidence type="ECO:0000256" key="3">
    <source>
        <dbReference type="ARBA" id="ARBA00022741"/>
    </source>
</evidence>
<evidence type="ECO:0000256" key="2">
    <source>
        <dbReference type="ARBA" id="ARBA00022475"/>
    </source>
</evidence>
<dbReference type="InterPro" id="IPR003439">
    <property type="entry name" value="ABC_transporter-like_ATP-bd"/>
</dbReference>
<keyword evidence="4 8" id="KW-0067">ATP-binding</keyword>
<evidence type="ECO:0000259" key="7">
    <source>
        <dbReference type="PROSITE" id="PS50893"/>
    </source>
</evidence>
<dbReference type="InterPro" id="IPR027417">
    <property type="entry name" value="P-loop_NTPase"/>
</dbReference>
<dbReference type="AlphaFoldDB" id="A0A7V4U066"/>
<dbReference type="GO" id="GO:0005524">
    <property type="term" value="F:ATP binding"/>
    <property type="evidence" value="ECO:0007669"/>
    <property type="project" value="UniProtKB-KW"/>
</dbReference>
<dbReference type="Gene3D" id="3.40.50.300">
    <property type="entry name" value="P-loop containing nucleotide triphosphate hydrolases"/>
    <property type="match status" value="1"/>
</dbReference>
<protein>
    <submittedName>
        <fullName evidence="8">ABC transporter ATP-binding protein</fullName>
    </submittedName>
</protein>
<feature type="domain" description="ABC transporter" evidence="7">
    <location>
        <begin position="2"/>
        <end position="228"/>
    </location>
</feature>
<keyword evidence="1" id="KW-0813">Transport</keyword>
<dbReference type="SUPFAM" id="SSF52540">
    <property type="entry name" value="P-loop containing nucleoside triphosphate hydrolases"/>
    <property type="match status" value="1"/>
</dbReference>
<dbReference type="Pfam" id="PF00005">
    <property type="entry name" value="ABC_tran"/>
    <property type="match status" value="1"/>
</dbReference>
<dbReference type="InterPro" id="IPR003593">
    <property type="entry name" value="AAA+_ATPase"/>
</dbReference>
<evidence type="ECO:0000256" key="5">
    <source>
        <dbReference type="ARBA" id="ARBA00022967"/>
    </source>
</evidence>
<dbReference type="Proteomes" id="UP000885779">
    <property type="component" value="Unassembled WGS sequence"/>
</dbReference>
<dbReference type="PANTHER" id="PTHR24220">
    <property type="entry name" value="IMPORT ATP-BINDING PROTEIN"/>
    <property type="match status" value="1"/>
</dbReference>
<keyword evidence="6" id="KW-0472">Membrane</keyword>
<dbReference type="FunFam" id="3.40.50.300:FF:000230">
    <property type="entry name" value="Lipoprotein-releasing system ATP-binding protein LolD"/>
    <property type="match status" value="1"/>
</dbReference>
<keyword evidence="2" id="KW-1003">Cell membrane</keyword>